<proteinExistence type="predicted"/>
<protein>
    <submittedName>
        <fullName evidence="4">Secreted protein</fullName>
    </submittedName>
</protein>
<sequence length="316" mass="35278">MRLSTLIVLGVIGVVLAFDAEAPTESPRDADTSLASPVDTQTKNDMNELKKSIAAKVKKLRALKLEARQLQVQLKRDRRAKAIVSGTGENESEQVRLRKWKHRMQRRVKEMLKRVVKMEKTMKERKAELRQQMDRAKASVMANRIQEKHKLKKHQHGQQHPKKLNHQKPKKVQKTTTPTPIMALTTQSTKQATTTLAHTSLTTAAMSLATESPKSKQKRSHDIGTDGYPCATHKQCAPGHCCHRFGAINSVQASVCLQHDLVQGSVCGHSCACQGDMKCVRTVKKANGQAPLAHCRHMSANDVLHTNPSFRLPIHL</sequence>
<dbReference type="WBParaSite" id="Pan_g21747.t1">
    <property type="protein sequence ID" value="Pan_g21747.t1"/>
    <property type="gene ID" value="Pan_g21747"/>
</dbReference>
<organism evidence="3 4">
    <name type="scientific">Panagrellus redivivus</name>
    <name type="common">Microworm</name>
    <dbReference type="NCBI Taxonomy" id="6233"/>
    <lineage>
        <taxon>Eukaryota</taxon>
        <taxon>Metazoa</taxon>
        <taxon>Ecdysozoa</taxon>
        <taxon>Nematoda</taxon>
        <taxon>Chromadorea</taxon>
        <taxon>Rhabditida</taxon>
        <taxon>Tylenchina</taxon>
        <taxon>Panagrolaimomorpha</taxon>
        <taxon>Panagrolaimoidea</taxon>
        <taxon>Panagrolaimidae</taxon>
        <taxon>Panagrellus</taxon>
    </lineage>
</organism>
<accession>A0A7E4VJM5</accession>
<dbReference type="AlphaFoldDB" id="A0A7E4VJM5"/>
<evidence type="ECO:0000256" key="1">
    <source>
        <dbReference type="SAM" id="MobiDB-lite"/>
    </source>
</evidence>
<evidence type="ECO:0000256" key="2">
    <source>
        <dbReference type="SAM" id="SignalP"/>
    </source>
</evidence>
<feature type="region of interest" description="Disordered" evidence="1">
    <location>
        <begin position="150"/>
        <end position="179"/>
    </location>
</feature>
<name>A0A7E4VJM5_PANRE</name>
<evidence type="ECO:0000313" key="3">
    <source>
        <dbReference type="Proteomes" id="UP000492821"/>
    </source>
</evidence>
<reference evidence="3" key="1">
    <citation type="journal article" date="2013" name="Genetics">
        <title>The draft genome and transcriptome of Panagrellus redivivus are shaped by the harsh demands of a free-living lifestyle.</title>
        <authorList>
            <person name="Srinivasan J."/>
            <person name="Dillman A.R."/>
            <person name="Macchietto M.G."/>
            <person name="Heikkinen L."/>
            <person name="Lakso M."/>
            <person name="Fracchia K.M."/>
            <person name="Antoshechkin I."/>
            <person name="Mortazavi A."/>
            <person name="Wong G."/>
            <person name="Sternberg P.W."/>
        </authorList>
    </citation>
    <scope>NUCLEOTIDE SEQUENCE [LARGE SCALE GENOMIC DNA]</scope>
    <source>
        <strain evidence="3">MT8872</strain>
    </source>
</reference>
<feature type="compositionally biased region" description="Polar residues" evidence="1">
    <location>
        <begin position="33"/>
        <end position="44"/>
    </location>
</feature>
<feature type="compositionally biased region" description="Basic residues" evidence="1">
    <location>
        <begin position="150"/>
        <end position="173"/>
    </location>
</feature>
<feature type="signal peptide" evidence="2">
    <location>
        <begin position="1"/>
        <end position="17"/>
    </location>
</feature>
<keyword evidence="2" id="KW-0732">Signal</keyword>
<feature type="chain" id="PRO_5028986935" evidence="2">
    <location>
        <begin position="18"/>
        <end position="316"/>
    </location>
</feature>
<dbReference type="Proteomes" id="UP000492821">
    <property type="component" value="Unassembled WGS sequence"/>
</dbReference>
<feature type="region of interest" description="Disordered" evidence="1">
    <location>
        <begin position="24"/>
        <end position="47"/>
    </location>
</feature>
<reference evidence="4" key="2">
    <citation type="submission" date="2020-10" db="UniProtKB">
        <authorList>
            <consortium name="WormBaseParasite"/>
        </authorList>
    </citation>
    <scope>IDENTIFICATION</scope>
</reference>
<keyword evidence="3" id="KW-1185">Reference proteome</keyword>
<evidence type="ECO:0000313" key="4">
    <source>
        <dbReference type="WBParaSite" id="Pan_g21747.t1"/>
    </source>
</evidence>